<evidence type="ECO:0000256" key="1">
    <source>
        <dbReference type="SAM" id="MobiDB-lite"/>
    </source>
</evidence>
<organism evidence="2 3">
    <name type="scientific">Liparis tanakae</name>
    <name type="common">Tanaka's snailfish</name>
    <dbReference type="NCBI Taxonomy" id="230148"/>
    <lineage>
        <taxon>Eukaryota</taxon>
        <taxon>Metazoa</taxon>
        <taxon>Chordata</taxon>
        <taxon>Craniata</taxon>
        <taxon>Vertebrata</taxon>
        <taxon>Euteleostomi</taxon>
        <taxon>Actinopterygii</taxon>
        <taxon>Neopterygii</taxon>
        <taxon>Teleostei</taxon>
        <taxon>Neoteleostei</taxon>
        <taxon>Acanthomorphata</taxon>
        <taxon>Eupercaria</taxon>
        <taxon>Perciformes</taxon>
        <taxon>Cottioidei</taxon>
        <taxon>Cottales</taxon>
        <taxon>Liparidae</taxon>
        <taxon>Liparis</taxon>
    </lineage>
</organism>
<dbReference type="EMBL" id="SRLO01000218">
    <property type="protein sequence ID" value="TNN66478.1"/>
    <property type="molecule type" value="Genomic_DNA"/>
</dbReference>
<gene>
    <name evidence="2" type="ORF">EYF80_023271</name>
</gene>
<name>A0A4Z2HKW0_9TELE</name>
<proteinExistence type="predicted"/>
<evidence type="ECO:0000313" key="2">
    <source>
        <dbReference type="EMBL" id="TNN66478.1"/>
    </source>
</evidence>
<dbReference type="OrthoDB" id="10057688at2759"/>
<protein>
    <submittedName>
        <fullName evidence="2">Uncharacterized protein</fullName>
    </submittedName>
</protein>
<keyword evidence="3" id="KW-1185">Reference proteome</keyword>
<dbReference type="AlphaFoldDB" id="A0A4Z2HKW0"/>
<feature type="region of interest" description="Disordered" evidence="1">
    <location>
        <begin position="64"/>
        <end position="84"/>
    </location>
</feature>
<reference evidence="2 3" key="1">
    <citation type="submission" date="2019-03" db="EMBL/GenBank/DDBJ databases">
        <title>First draft genome of Liparis tanakae, snailfish: a comprehensive survey of snailfish specific genes.</title>
        <authorList>
            <person name="Kim W."/>
            <person name="Song I."/>
            <person name="Jeong J.-H."/>
            <person name="Kim D."/>
            <person name="Kim S."/>
            <person name="Ryu S."/>
            <person name="Song J.Y."/>
            <person name="Lee S.K."/>
        </authorList>
    </citation>
    <scope>NUCLEOTIDE SEQUENCE [LARGE SCALE GENOMIC DNA]</scope>
    <source>
        <tissue evidence="2">Muscle</tissue>
    </source>
</reference>
<comment type="caution">
    <text evidence="2">The sequence shown here is derived from an EMBL/GenBank/DDBJ whole genome shotgun (WGS) entry which is preliminary data.</text>
</comment>
<evidence type="ECO:0000313" key="3">
    <source>
        <dbReference type="Proteomes" id="UP000314294"/>
    </source>
</evidence>
<sequence length="145" mass="16127">MCPVKAHNKRKFNPRCQEELVMQNARTVVRQRGGDPSDATQVSGDYILQFGKYKGKSFRRLLENDIGPTPSPSSGTSNGRKLQECSWQRGTTRTASCLLTQLPQNILQGQLRQGVVPGLPAAFQSSPAPRVIQLRVLTLHWWAAL</sequence>
<dbReference type="Proteomes" id="UP000314294">
    <property type="component" value="Unassembled WGS sequence"/>
</dbReference>
<accession>A0A4Z2HKW0</accession>